<evidence type="ECO:0000313" key="4">
    <source>
        <dbReference type="EMBL" id="MFC7362066.1"/>
    </source>
</evidence>
<keyword evidence="1" id="KW-0812">Transmembrane</keyword>
<keyword evidence="1" id="KW-0472">Membrane</keyword>
<dbReference type="Proteomes" id="UP001596524">
    <property type="component" value="Unassembled WGS sequence"/>
</dbReference>
<dbReference type="InterPro" id="IPR018929">
    <property type="entry name" value="DUF2510"/>
</dbReference>
<dbReference type="Pfam" id="PF10708">
    <property type="entry name" value="DUF2510"/>
    <property type="match status" value="1"/>
</dbReference>
<evidence type="ECO:0000313" key="5">
    <source>
        <dbReference type="Proteomes" id="UP001596524"/>
    </source>
</evidence>
<gene>
    <name evidence="4" type="ORF">ACFQO6_17465</name>
</gene>
<accession>A0ABW2N7N6</accession>
<name>A0ABW2N7N6_9ACTN</name>
<keyword evidence="5" id="KW-1185">Reference proteome</keyword>
<sequence>MSIWGEGWYADPQDKHRLRWWNGSAWTENTLARTDDRRDLPRWWSGLSVGLQVALAACFVASAFTFYVDLETLAFVDEARLRPDTVTMADAERIDRLTLWSLTETVAYLVTGVLFITWLYTVHSSARMDRSALQRKSGWAIGGWLVPILSFWRPFQMVTDVRRGATGHQDVAVSRRQGWWWGMWLAVLASSVYVNLLYSRSDAAPDGIEYAEALGAAASWERYSCAASMLAAVLAILVVREIRALVLAEPAAEA</sequence>
<organism evidence="4 5">
    <name type="scientific">Nocardioides astragali</name>
    <dbReference type="NCBI Taxonomy" id="1776736"/>
    <lineage>
        <taxon>Bacteria</taxon>
        <taxon>Bacillati</taxon>
        <taxon>Actinomycetota</taxon>
        <taxon>Actinomycetes</taxon>
        <taxon>Propionibacteriales</taxon>
        <taxon>Nocardioidaceae</taxon>
        <taxon>Nocardioides</taxon>
    </lineage>
</organism>
<protein>
    <submittedName>
        <fullName evidence="4">DUF4328 domain-containing protein</fullName>
    </submittedName>
</protein>
<evidence type="ECO:0000256" key="1">
    <source>
        <dbReference type="SAM" id="Phobius"/>
    </source>
</evidence>
<proteinExistence type="predicted"/>
<dbReference type="EMBL" id="JBHTCH010000020">
    <property type="protein sequence ID" value="MFC7362066.1"/>
    <property type="molecule type" value="Genomic_DNA"/>
</dbReference>
<feature type="transmembrane region" description="Helical" evidence="1">
    <location>
        <begin position="179"/>
        <end position="198"/>
    </location>
</feature>
<feature type="transmembrane region" description="Helical" evidence="1">
    <location>
        <begin position="43"/>
        <end position="68"/>
    </location>
</feature>
<feature type="domain" description="DUF4328" evidence="3">
    <location>
        <begin position="97"/>
        <end position="243"/>
    </location>
</feature>
<dbReference type="RefSeq" id="WP_255892503.1">
    <property type="nucleotide sequence ID" value="NZ_JAFMZM010000006.1"/>
</dbReference>
<comment type="caution">
    <text evidence="4">The sequence shown here is derived from an EMBL/GenBank/DDBJ whole genome shotgun (WGS) entry which is preliminary data.</text>
</comment>
<evidence type="ECO:0000259" key="2">
    <source>
        <dbReference type="Pfam" id="PF10708"/>
    </source>
</evidence>
<dbReference type="InterPro" id="IPR025565">
    <property type="entry name" value="DUF4328"/>
</dbReference>
<feature type="transmembrane region" description="Helical" evidence="1">
    <location>
        <begin position="138"/>
        <end position="155"/>
    </location>
</feature>
<feature type="domain" description="DUF2510" evidence="2">
    <location>
        <begin position="7"/>
        <end position="31"/>
    </location>
</feature>
<keyword evidence="1" id="KW-1133">Transmembrane helix</keyword>
<evidence type="ECO:0000259" key="3">
    <source>
        <dbReference type="Pfam" id="PF14219"/>
    </source>
</evidence>
<dbReference type="Pfam" id="PF14219">
    <property type="entry name" value="DUF4328"/>
    <property type="match status" value="1"/>
</dbReference>
<feature type="transmembrane region" description="Helical" evidence="1">
    <location>
        <begin position="106"/>
        <end position="126"/>
    </location>
</feature>
<reference evidence="5" key="1">
    <citation type="journal article" date="2019" name="Int. J. Syst. Evol. Microbiol.">
        <title>The Global Catalogue of Microorganisms (GCM) 10K type strain sequencing project: providing services to taxonomists for standard genome sequencing and annotation.</title>
        <authorList>
            <consortium name="The Broad Institute Genomics Platform"/>
            <consortium name="The Broad Institute Genome Sequencing Center for Infectious Disease"/>
            <person name="Wu L."/>
            <person name="Ma J."/>
        </authorList>
    </citation>
    <scope>NUCLEOTIDE SEQUENCE [LARGE SCALE GENOMIC DNA]</scope>
    <source>
        <strain evidence="5">FCH27</strain>
    </source>
</reference>